<gene>
    <name evidence="1" type="ORF">WAE58_01295</name>
</gene>
<dbReference type="Pfam" id="PF19777">
    <property type="entry name" value="DUF6263"/>
    <property type="match status" value="1"/>
</dbReference>
<dbReference type="EMBL" id="JBBEUB010000001">
    <property type="protein sequence ID" value="MEJ2901037.1"/>
    <property type="molecule type" value="Genomic_DNA"/>
</dbReference>
<dbReference type="InterPro" id="IPR046230">
    <property type="entry name" value="DUF6263"/>
</dbReference>
<organism evidence="1 2">
    <name type="scientific">Pedobacter panaciterrae</name>
    <dbReference type="NCBI Taxonomy" id="363849"/>
    <lineage>
        <taxon>Bacteria</taxon>
        <taxon>Pseudomonadati</taxon>
        <taxon>Bacteroidota</taxon>
        <taxon>Sphingobacteriia</taxon>
        <taxon>Sphingobacteriales</taxon>
        <taxon>Sphingobacteriaceae</taxon>
        <taxon>Pedobacter</taxon>
    </lineage>
</organism>
<evidence type="ECO:0000313" key="1">
    <source>
        <dbReference type="EMBL" id="MEJ2901037.1"/>
    </source>
</evidence>
<protein>
    <submittedName>
        <fullName evidence="1">DUF6263 family protein</fullName>
    </submittedName>
</protein>
<name>A0ABU8NHP3_9SPHI</name>
<accession>A0ABU8NHP3</accession>
<evidence type="ECO:0000313" key="2">
    <source>
        <dbReference type="Proteomes" id="UP001378956"/>
    </source>
</evidence>
<sequence>MKNLTLLVLTSTILFACKTPPERILIKLNKGQKYEQRIVLKSTITQTVSGRKMSTSTTSQGLNRYEVLAVDDSVYTFQVTYQSMKVHIEVDGGPTTQLKTPTTAVLEKLKGQSYQVKVTNTGRIVAVIGADSLFSKVTASIAGLTEEMRAKLSQNFIKAYGDSAIKSGNLQYANIYPQKIVKGGDTWRIQRAGGGDILSPAIDAIYKMDKITSHEYLVSMKSKLRLGSDVSSSPLFGLNMSGIMDSKNKIDKETGLITESKIKQDMIGSATILAGTPAMIGDSILMQIKGETTLINTLIK</sequence>
<comment type="caution">
    <text evidence="1">The sequence shown here is derived from an EMBL/GenBank/DDBJ whole genome shotgun (WGS) entry which is preliminary data.</text>
</comment>
<reference evidence="1 2" key="1">
    <citation type="submission" date="2024-03" db="EMBL/GenBank/DDBJ databases">
        <title>Sequence of Lycoming College Course Isolates.</title>
        <authorList>
            <person name="Plotts O."/>
            <person name="Newman J."/>
        </authorList>
    </citation>
    <scope>NUCLEOTIDE SEQUENCE [LARGE SCALE GENOMIC DNA]</scope>
    <source>
        <strain evidence="1 2">CJB-3</strain>
    </source>
</reference>
<dbReference type="Proteomes" id="UP001378956">
    <property type="component" value="Unassembled WGS sequence"/>
</dbReference>
<keyword evidence="2" id="KW-1185">Reference proteome</keyword>
<dbReference type="PROSITE" id="PS51257">
    <property type="entry name" value="PROKAR_LIPOPROTEIN"/>
    <property type="match status" value="1"/>
</dbReference>
<dbReference type="RefSeq" id="WP_288879997.1">
    <property type="nucleotide sequence ID" value="NZ_CBFGNQ010000004.1"/>
</dbReference>
<proteinExistence type="predicted"/>